<evidence type="ECO:0000313" key="2">
    <source>
        <dbReference type="Proteomes" id="UP000662770"/>
    </source>
</evidence>
<keyword evidence="2" id="KW-1185">Reference proteome</keyword>
<dbReference type="Proteomes" id="UP000662770">
    <property type="component" value="Chromosome"/>
</dbReference>
<dbReference type="InterPro" id="IPR022090">
    <property type="entry name" value="DUF3634"/>
</dbReference>
<dbReference type="EMBL" id="CP071503">
    <property type="protein sequence ID" value="QSX34574.1"/>
    <property type="molecule type" value="Genomic_DNA"/>
</dbReference>
<dbReference type="RefSeq" id="WP_207355774.1">
    <property type="nucleotide sequence ID" value="NZ_CP071503.1"/>
</dbReference>
<reference evidence="1 2" key="1">
    <citation type="submission" date="2021-03" db="EMBL/GenBank/DDBJ databases">
        <title>Novel species identification of genus Shewanella.</title>
        <authorList>
            <person name="Liu G."/>
            <person name="Zhang Q."/>
        </authorList>
    </citation>
    <scope>NUCLEOTIDE SEQUENCE [LARGE SCALE GENOMIC DNA]</scope>
    <source>
        <strain evidence="1 2">FJAT-51800</strain>
    </source>
</reference>
<accession>A0ABX7QSX3</accession>
<organism evidence="1 2">
    <name type="scientific">Shewanella avicenniae</name>
    <dbReference type="NCBI Taxonomy" id="2814294"/>
    <lineage>
        <taxon>Bacteria</taxon>
        <taxon>Pseudomonadati</taxon>
        <taxon>Pseudomonadota</taxon>
        <taxon>Gammaproteobacteria</taxon>
        <taxon>Alteromonadales</taxon>
        <taxon>Shewanellaceae</taxon>
        <taxon>Shewanella</taxon>
    </lineage>
</organism>
<gene>
    <name evidence="1" type="ORF">JYB87_04810</name>
</gene>
<name>A0ABX7QSX3_9GAMM</name>
<sequence length="110" mass="12322">MAEILKLLALLVILAVIYKLVFVRKPKDVLFEMHFKNGRMAQHSGKIPERFAKECRAIAKKGKLTCVIRAENSQPVTLHISANAGTAYSHQIREAFSAKQYEVASMAKAH</sequence>
<evidence type="ECO:0000313" key="1">
    <source>
        <dbReference type="EMBL" id="QSX34574.1"/>
    </source>
</evidence>
<dbReference type="Pfam" id="PF12321">
    <property type="entry name" value="DUF3634"/>
    <property type="match status" value="1"/>
</dbReference>
<proteinExistence type="predicted"/>
<protein>
    <submittedName>
        <fullName evidence="1">DUF3634 family protein</fullName>
    </submittedName>
</protein>